<comment type="caution">
    <text evidence="4">The sequence shown here is derived from an EMBL/GenBank/DDBJ whole genome shotgun (WGS) entry which is preliminary data.</text>
</comment>
<feature type="binding site" evidence="2">
    <location>
        <begin position="67"/>
        <end position="74"/>
    </location>
    <ligand>
        <name>substrate</name>
    </ligand>
</feature>
<dbReference type="STRING" id="63057.A0A2P5EG65"/>
<dbReference type="EMBL" id="JXTC01000160">
    <property type="protein sequence ID" value="PON84535.1"/>
    <property type="molecule type" value="Genomic_DNA"/>
</dbReference>
<dbReference type="PANTHER" id="PTHR46192">
    <property type="entry name" value="BROAD-RANGE ACID PHOSPHATASE DET1"/>
    <property type="match status" value="1"/>
</dbReference>
<feature type="binding site" evidence="2">
    <location>
        <position position="167"/>
    </location>
    <ligand>
        <name>substrate</name>
    </ligand>
</feature>
<dbReference type="InterPro" id="IPR013078">
    <property type="entry name" value="His_Pase_superF_clade-1"/>
</dbReference>
<dbReference type="AlphaFoldDB" id="A0A2P5EG65"/>
<evidence type="ECO:0000256" key="3">
    <source>
        <dbReference type="SAM" id="MobiDB-lite"/>
    </source>
</evidence>
<feature type="region of interest" description="Disordered" evidence="3">
    <location>
        <begin position="32"/>
        <end position="54"/>
    </location>
</feature>
<dbReference type="Proteomes" id="UP000237000">
    <property type="component" value="Unassembled WGS sequence"/>
</dbReference>
<dbReference type="GO" id="GO:0003824">
    <property type="term" value="F:catalytic activity"/>
    <property type="evidence" value="ECO:0007669"/>
    <property type="project" value="InterPro"/>
</dbReference>
<feature type="active site" description="Tele-phosphohistidine intermediate" evidence="1">
    <location>
        <position position="68"/>
    </location>
</feature>
<reference evidence="5" key="1">
    <citation type="submission" date="2016-06" db="EMBL/GenBank/DDBJ databases">
        <title>Parallel loss of symbiosis genes in relatives of nitrogen-fixing non-legume Parasponia.</title>
        <authorList>
            <person name="Van Velzen R."/>
            <person name="Holmer R."/>
            <person name="Bu F."/>
            <person name="Rutten L."/>
            <person name="Van Zeijl A."/>
            <person name="Liu W."/>
            <person name="Santuari L."/>
            <person name="Cao Q."/>
            <person name="Sharma T."/>
            <person name="Shen D."/>
            <person name="Roswanjaya Y."/>
            <person name="Wardhani T."/>
            <person name="Kalhor M.S."/>
            <person name="Jansen J."/>
            <person name="Van den Hoogen J."/>
            <person name="Gungor B."/>
            <person name="Hartog M."/>
            <person name="Hontelez J."/>
            <person name="Verver J."/>
            <person name="Yang W.-C."/>
            <person name="Schijlen E."/>
            <person name="Repin R."/>
            <person name="Schilthuizen M."/>
            <person name="Schranz E."/>
            <person name="Heidstra R."/>
            <person name="Miyata K."/>
            <person name="Fedorova E."/>
            <person name="Kohlen W."/>
            <person name="Bisseling T."/>
            <person name="Smit S."/>
            <person name="Geurts R."/>
        </authorList>
    </citation>
    <scope>NUCLEOTIDE SEQUENCE [LARGE SCALE GENOMIC DNA]</scope>
    <source>
        <strain evidence="5">cv. RG33-2</strain>
    </source>
</reference>
<keyword evidence="5" id="KW-1185">Reference proteome</keyword>
<dbReference type="InParanoid" id="A0A2P5EG65"/>
<feature type="binding site" evidence="2">
    <location>
        <position position="128"/>
    </location>
    <ligand>
        <name>substrate</name>
    </ligand>
</feature>
<dbReference type="Pfam" id="PF00300">
    <property type="entry name" value="His_Phos_1"/>
    <property type="match status" value="1"/>
</dbReference>
<feature type="active site" description="Proton donor/acceptor" evidence="1">
    <location>
        <position position="156"/>
    </location>
</feature>
<dbReference type="InterPro" id="IPR029033">
    <property type="entry name" value="His_PPase_superfam"/>
</dbReference>
<evidence type="ECO:0000313" key="4">
    <source>
        <dbReference type="EMBL" id="PON84535.1"/>
    </source>
</evidence>
<dbReference type="InterPro" id="IPR001345">
    <property type="entry name" value="PG/BPGM_mutase_AS"/>
</dbReference>
<organism evidence="4 5">
    <name type="scientific">Trema orientale</name>
    <name type="common">Charcoal tree</name>
    <name type="synonym">Celtis orientalis</name>
    <dbReference type="NCBI Taxonomy" id="63057"/>
    <lineage>
        <taxon>Eukaryota</taxon>
        <taxon>Viridiplantae</taxon>
        <taxon>Streptophyta</taxon>
        <taxon>Embryophyta</taxon>
        <taxon>Tracheophyta</taxon>
        <taxon>Spermatophyta</taxon>
        <taxon>Magnoliopsida</taxon>
        <taxon>eudicotyledons</taxon>
        <taxon>Gunneridae</taxon>
        <taxon>Pentapetalae</taxon>
        <taxon>rosids</taxon>
        <taxon>fabids</taxon>
        <taxon>Rosales</taxon>
        <taxon>Cannabaceae</taxon>
        <taxon>Trema</taxon>
    </lineage>
</organism>
<evidence type="ECO:0000256" key="1">
    <source>
        <dbReference type="PIRSR" id="PIRSR613078-1"/>
    </source>
</evidence>
<dbReference type="CDD" id="cd07067">
    <property type="entry name" value="HP_PGM_like"/>
    <property type="match status" value="1"/>
</dbReference>
<accession>A0A2P5EG65</accession>
<proteinExistence type="predicted"/>
<evidence type="ECO:0000256" key="2">
    <source>
        <dbReference type="PIRSR" id="PIRSR613078-2"/>
    </source>
</evidence>
<feature type="compositionally biased region" description="Polar residues" evidence="3">
    <location>
        <begin position="32"/>
        <end position="49"/>
    </location>
</feature>
<sequence length="328" mass="37402">MAMAVSLSISSLSLSSSSSSSSVSQSRVNTIQCCSSSNPNPNETASNGSLKVATTAPPRPRRIILVRHGESEGNIDESVYTRTADPKISLTKKGAAQAVECGNSIREMIERDGFPDWKVYFYVSPYRRTRETLRGLGRAFDRSRIAGIREEPRLREQDFGNFQDREKMRFEKTLRNLYGRFFFRFPNGESAADVYDRITGFRETLRSDIEVGRFQPPGERNPGMNLVIVSHGLTLRVFLMRWYKWTVKQFEGLNNFGNGKMIVMEKGYGGRYSLLVHHSEEELRKFGLTDDMLIDQEWQKFAKPGELNYGCPTLNAFFPHFDEECIVP</sequence>
<dbReference type="SUPFAM" id="SSF53254">
    <property type="entry name" value="Phosphoglycerate mutase-like"/>
    <property type="match status" value="1"/>
</dbReference>
<dbReference type="OrthoDB" id="10261749at2759"/>
<dbReference type="SMART" id="SM00855">
    <property type="entry name" value="PGAM"/>
    <property type="match status" value="1"/>
</dbReference>
<protein>
    <submittedName>
        <fullName evidence="4">Histidine phosphatase</fullName>
    </submittedName>
</protein>
<dbReference type="Gene3D" id="3.40.50.1240">
    <property type="entry name" value="Phosphoglycerate mutase-like"/>
    <property type="match status" value="1"/>
</dbReference>
<gene>
    <name evidence="4" type="ORF">TorRG33x02_196020</name>
</gene>
<evidence type="ECO:0000313" key="5">
    <source>
        <dbReference type="Proteomes" id="UP000237000"/>
    </source>
</evidence>
<name>A0A2P5EG65_TREOI</name>
<dbReference type="InterPro" id="IPR052765">
    <property type="entry name" value="PGM-Related"/>
</dbReference>
<dbReference type="PROSITE" id="PS00175">
    <property type="entry name" value="PG_MUTASE"/>
    <property type="match status" value="1"/>
</dbReference>